<comment type="caution">
    <text evidence="2">The sequence shown here is derived from an EMBL/GenBank/DDBJ whole genome shotgun (WGS) entry which is preliminary data.</text>
</comment>
<reference evidence="2 3" key="1">
    <citation type="submission" date="2016-07" db="EMBL/GenBank/DDBJ databases">
        <title>Pervasive Adenine N6-methylation of Active Genes in Fungi.</title>
        <authorList>
            <consortium name="DOE Joint Genome Institute"/>
            <person name="Mondo S.J."/>
            <person name="Dannebaum R.O."/>
            <person name="Kuo R.C."/>
            <person name="Labutti K."/>
            <person name="Haridas S."/>
            <person name="Kuo A."/>
            <person name="Salamov A."/>
            <person name="Ahrendt S.R."/>
            <person name="Lipzen A."/>
            <person name="Sullivan W."/>
            <person name="Andreopoulos W.B."/>
            <person name="Clum A."/>
            <person name="Lindquist E."/>
            <person name="Daum C."/>
            <person name="Ramamoorthy G.K."/>
            <person name="Gryganskyi A."/>
            <person name="Culley D."/>
            <person name="Magnuson J.K."/>
            <person name="James T.Y."/>
            <person name="O'Malley M.A."/>
            <person name="Stajich J.E."/>
            <person name="Spatafora J.W."/>
            <person name="Visel A."/>
            <person name="Grigoriev I.V."/>
        </authorList>
    </citation>
    <scope>NUCLEOTIDE SEQUENCE [LARGE SCALE GENOMIC DNA]</scope>
    <source>
        <strain evidence="2 3">NRRL 3116</strain>
    </source>
</reference>
<evidence type="ECO:0000256" key="1">
    <source>
        <dbReference type="SAM" id="SignalP"/>
    </source>
</evidence>
<protein>
    <submittedName>
        <fullName evidence="2">Uncharacterized protein</fullName>
    </submittedName>
</protein>
<gene>
    <name evidence="2" type="ORF">BCR41DRAFT_423074</name>
</gene>
<evidence type="ECO:0000313" key="3">
    <source>
        <dbReference type="Proteomes" id="UP000193648"/>
    </source>
</evidence>
<dbReference type="EMBL" id="MCFF01000024">
    <property type="protein sequence ID" value="ORZ13011.1"/>
    <property type="molecule type" value="Genomic_DNA"/>
</dbReference>
<evidence type="ECO:0000313" key="2">
    <source>
        <dbReference type="EMBL" id="ORZ13011.1"/>
    </source>
</evidence>
<keyword evidence="3" id="KW-1185">Reference proteome</keyword>
<accession>A0A1Y2GJU1</accession>
<feature type="signal peptide" evidence="1">
    <location>
        <begin position="1"/>
        <end position="22"/>
    </location>
</feature>
<dbReference type="OrthoDB" id="10443351at2759"/>
<sequence>MLFKAKGLVVLVSIAAMQVVTGLKVNECTCIKNSAAPHFPGIGPTYDCGTLVGCRYSANARQKSWQISGKAGVDYFKQCCRNAGKYGFCRTVTIWGSCPIVKG</sequence>
<dbReference type="RefSeq" id="XP_021880360.1">
    <property type="nucleotide sequence ID" value="XM_022030246.1"/>
</dbReference>
<keyword evidence="1" id="KW-0732">Signal</keyword>
<dbReference type="AlphaFoldDB" id="A0A1Y2GJU1"/>
<dbReference type="GeneID" id="33572088"/>
<dbReference type="InParanoid" id="A0A1Y2GJU1"/>
<organism evidence="2 3">
    <name type="scientific">Lobosporangium transversale</name>
    <dbReference type="NCBI Taxonomy" id="64571"/>
    <lineage>
        <taxon>Eukaryota</taxon>
        <taxon>Fungi</taxon>
        <taxon>Fungi incertae sedis</taxon>
        <taxon>Mucoromycota</taxon>
        <taxon>Mortierellomycotina</taxon>
        <taxon>Mortierellomycetes</taxon>
        <taxon>Mortierellales</taxon>
        <taxon>Mortierellaceae</taxon>
        <taxon>Lobosporangium</taxon>
    </lineage>
</organism>
<dbReference type="Proteomes" id="UP000193648">
    <property type="component" value="Unassembled WGS sequence"/>
</dbReference>
<feature type="chain" id="PRO_5010986976" evidence="1">
    <location>
        <begin position="23"/>
        <end position="103"/>
    </location>
</feature>
<name>A0A1Y2GJU1_9FUNG</name>
<proteinExistence type="predicted"/>